<evidence type="ECO:0000313" key="5">
    <source>
        <dbReference type="RefSeq" id="XP_022257446.1"/>
    </source>
</evidence>
<dbReference type="InterPro" id="IPR048994">
    <property type="entry name" value="PH-GRAM_MTMR6-9"/>
</dbReference>
<feature type="domain" description="Myotubularin phosphatase" evidence="3">
    <location>
        <begin position="123"/>
        <end position="500"/>
    </location>
</feature>
<dbReference type="SUPFAM" id="SSF50729">
    <property type="entry name" value="PH domain-like"/>
    <property type="match status" value="1"/>
</dbReference>
<name>A0ABM1TNJ0_LIMPO</name>
<dbReference type="PROSITE" id="PS51339">
    <property type="entry name" value="PPASE_MYOTUBULARIN"/>
    <property type="match status" value="1"/>
</dbReference>
<keyword evidence="2" id="KW-0175">Coiled coil</keyword>
<accession>A0ABM1TNJ0</accession>
<proteinExistence type="inferred from homology"/>
<dbReference type="InterPro" id="IPR010569">
    <property type="entry name" value="Myotubularin-like_Pase_dom"/>
</dbReference>
<dbReference type="Pfam" id="PF06602">
    <property type="entry name" value="Myotub-related"/>
    <property type="match status" value="1"/>
</dbReference>
<feature type="coiled-coil region" evidence="2">
    <location>
        <begin position="517"/>
        <end position="544"/>
    </location>
</feature>
<dbReference type="InterPro" id="IPR030564">
    <property type="entry name" value="Myotubularin"/>
</dbReference>
<reference evidence="5" key="1">
    <citation type="submission" date="2025-08" db="UniProtKB">
        <authorList>
            <consortium name="RefSeq"/>
        </authorList>
    </citation>
    <scope>IDENTIFICATION</scope>
    <source>
        <tissue evidence="5">Muscle</tissue>
    </source>
</reference>
<dbReference type="InterPro" id="IPR011993">
    <property type="entry name" value="PH-like_dom_sf"/>
</dbReference>
<evidence type="ECO:0000256" key="1">
    <source>
        <dbReference type="ARBA" id="ARBA00007471"/>
    </source>
</evidence>
<evidence type="ECO:0000259" key="3">
    <source>
        <dbReference type="PROSITE" id="PS51339"/>
    </source>
</evidence>
<dbReference type="CDD" id="cd13211">
    <property type="entry name" value="PH-GRAM_MTMR9"/>
    <property type="match status" value="1"/>
</dbReference>
<dbReference type="Pfam" id="PF21098">
    <property type="entry name" value="PH-GRAM_MTMR6-like"/>
    <property type="match status" value="1"/>
</dbReference>
<dbReference type="Gene3D" id="2.30.29.30">
    <property type="entry name" value="Pleckstrin-homology domain (PH domain)/Phosphotyrosine-binding domain (PTB)"/>
    <property type="match status" value="1"/>
</dbReference>
<dbReference type="RefSeq" id="XP_022257446.1">
    <property type="nucleotide sequence ID" value="XM_022401738.1"/>
</dbReference>
<evidence type="ECO:0000313" key="4">
    <source>
        <dbReference type="Proteomes" id="UP000694941"/>
    </source>
</evidence>
<dbReference type="InterPro" id="IPR029021">
    <property type="entry name" value="Prot-tyrosine_phosphatase-like"/>
</dbReference>
<evidence type="ECO:0000256" key="2">
    <source>
        <dbReference type="SAM" id="Coils"/>
    </source>
</evidence>
<organism evidence="4 5">
    <name type="scientific">Limulus polyphemus</name>
    <name type="common">Atlantic horseshoe crab</name>
    <dbReference type="NCBI Taxonomy" id="6850"/>
    <lineage>
        <taxon>Eukaryota</taxon>
        <taxon>Metazoa</taxon>
        <taxon>Ecdysozoa</taxon>
        <taxon>Arthropoda</taxon>
        <taxon>Chelicerata</taxon>
        <taxon>Merostomata</taxon>
        <taxon>Xiphosura</taxon>
        <taxon>Limulidae</taxon>
        <taxon>Limulus</taxon>
    </lineage>
</organism>
<keyword evidence="4" id="KW-1185">Reference proteome</keyword>
<dbReference type="PANTHER" id="PTHR10807:SF73">
    <property type="entry name" value="LD06050P"/>
    <property type="match status" value="1"/>
</dbReference>
<sequence>MEFAELIKTPKLDRVTLLRSFHPPVEGTLCITGHHVIFSSRKDSTEELWLLHRMVDSVERRITPTSSSIILKCKSFRVIHLEIPNVEDCINVANSVEWLSSIEDLTLLYPFFHRAMFDLMEDGWTAFLPEMEFSKIKSHSDEWRISYVNRDHYLCPSYPQAVIVPKNVDDDALKTIAGFRHLGRFPVLSYIHKETKAALLRSSQPMVANGNKRCKEDERLVNAALGTGKKGFIVDTRTQNLAQLAKTKGGGYEPEMHYPLWRRIHKPIDRYSTLLDSLMKLIEACNDTSGSVDKWLSKLESSGWLSHVKDILTCACLVAQCLDKDESSVLVHGGEGMDATLQVCALAQIILDPDCRTVRGFEALVEREWLQGGHPFTVRCQHGPFVSPAARTKEHSPTFLMFLDCVYQIHQQFACSFEFNEQFLVLLFEHSYASQFGTFLGNCDKERKELNLAQKTVSLWSHVNRPEIIGTYLNPMYDPNNKVIWPSVAPQSLVLWSGMYLRWVLNPSPQMAAWETIAEIREKNKELRSKAIRLRRYLMELEREAVDMGVLKPPPLPEEVPLVGS</sequence>
<dbReference type="Proteomes" id="UP000694941">
    <property type="component" value="Unplaced"/>
</dbReference>
<comment type="similarity">
    <text evidence="1">Belongs to the protein-tyrosine phosphatase family. Non-receptor class myotubularin subfamily.</text>
</comment>
<dbReference type="GeneID" id="106473276"/>
<gene>
    <name evidence="5" type="primary">LOC106473276</name>
</gene>
<dbReference type="CDD" id="cd14536">
    <property type="entry name" value="PTP-MTMR9"/>
    <property type="match status" value="1"/>
</dbReference>
<dbReference type="PANTHER" id="PTHR10807">
    <property type="entry name" value="MYOTUBULARIN-RELATED"/>
    <property type="match status" value="1"/>
</dbReference>
<protein>
    <submittedName>
        <fullName evidence="5">Myotubularin-related protein 9-like isoform X2</fullName>
    </submittedName>
</protein>
<dbReference type="SUPFAM" id="SSF52799">
    <property type="entry name" value="(Phosphotyrosine protein) phosphatases II"/>
    <property type="match status" value="1"/>
</dbReference>